<protein>
    <recommendedName>
        <fullName evidence="1">J domain-containing protein</fullName>
    </recommendedName>
</protein>
<keyword evidence="3" id="KW-1185">Reference proteome</keyword>
<dbReference type="PROSITE" id="PS50076">
    <property type="entry name" value="DNAJ_2"/>
    <property type="match status" value="1"/>
</dbReference>
<comment type="caution">
    <text evidence="2">The sequence shown here is derived from an EMBL/GenBank/DDBJ whole genome shotgun (WGS) entry which is preliminary data.</text>
</comment>
<dbReference type="InterPro" id="IPR001623">
    <property type="entry name" value="DnaJ_domain"/>
</dbReference>
<feature type="domain" description="J" evidence="1">
    <location>
        <begin position="41"/>
        <end position="117"/>
    </location>
</feature>
<proteinExistence type="predicted"/>
<dbReference type="CDD" id="cd06257">
    <property type="entry name" value="DnaJ"/>
    <property type="match status" value="1"/>
</dbReference>
<evidence type="ECO:0000313" key="2">
    <source>
        <dbReference type="EMBL" id="CAI5756855.1"/>
    </source>
</evidence>
<evidence type="ECO:0000259" key="1">
    <source>
        <dbReference type="PROSITE" id="PS50076"/>
    </source>
</evidence>
<name>A0A9W4TTP6_9ASCO</name>
<dbReference type="SUPFAM" id="SSF46565">
    <property type="entry name" value="Chaperone J-domain"/>
    <property type="match status" value="1"/>
</dbReference>
<organism evidence="2 3">
    <name type="scientific">Candida verbasci</name>
    <dbReference type="NCBI Taxonomy" id="1227364"/>
    <lineage>
        <taxon>Eukaryota</taxon>
        <taxon>Fungi</taxon>
        <taxon>Dikarya</taxon>
        <taxon>Ascomycota</taxon>
        <taxon>Saccharomycotina</taxon>
        <taxon>Pichiomycetes</taxon>
        <taxon>Debaryomycetaceae</taxon>
        <taxon>Candida/Lodderomyces clade</taxon>
        <taxon>Candida</taxon>
    </lineage>
</organism>
<evidence type="ECO:0000313" key="3">
    <source>
        <dbReference type="Proteomes" id="UP001152885"/>
    </source>
</evidence>
<dbReference type="EMBL" id="CANTUO010000001">
    <property type="protein sequence ID" value="CAI5756855.1"/>
    <property type="molecule type" value="Genomic_DNA"/>
</dbReference>
<dbReference type="Proteomes" id="UP001152885">
    <property type="component" value="Unassembled WGS sequence"/>
</dbReference>
<dbReference type="AlphaFoldDB" id="A0A9W4TTP6"/>
<accession>A0A9W4TTP6</accession>
<dbReference type="Pfam" id="PF00226">
    <property type="entry name" value="DnaJ"/>
    <property type="match status" value="1"/>
</dbReference>
<sequence length="300" mass="35901">MKTKLPIIISRKSFICCYATSANDHHKRLDLHDWPTTKNPTPFEIFNISTKEMTLSQLELNRIIKRKYISFVKLYHPDTSHELNISEDIKRKRFDLIQDSYEILKNPRRRFAYNRSQTTNFQNTPYTRNAQDNFQNFRRAHAQNKRFNFENDEAFWQAGTWNDYYQMKYKRPPPTKEELEKNKYKILIGVLLVGAISFGLQFMNAIEKTNQYLLETHKLNLKSMKDLNQSYENYGEGLTDADNLKRFLLSRRSTIKSKQRDENEQKIQEPDDHDLLVKFAKKRVNRWDRDEAANTNLDIE</sequence>
<dbReference type="OrthoDB" id="445556at2759"/>
<gene>
    <name evidence="2" type="ORF">CANVERA_P1373</name>
</gene>
<dbReference type="Gene3D" id="1.10.287.110">
    <property type="entry name" value="DnaJ domain"/>
    <property type="match status" value="1"/>
</dbReference>
<dbReference type="InterPro" id="IPR036869">
    <property type="entry name" value="J_dom_sf"/>
</dbReference>
<reference evidence="2" key="1">
    <citation type="submission" date="2022-12" db="EMBL/GenBank/DDBJ databases">
        <authorList>
            <person name="Brejova B."/>
        </authorList>
    </citation>
    <scope>NUCLEOTIDE SEQUENCE</scope>
</reference>